<feature type="coiled-coil region" evidence="2">
    <location>
        <begin position="532"/>
        <end position="616"/>
    </location>
</feature>
<proteinExistence type="inferred from homology"/>
<dbReference type="GO" id="GO:0008017">
    <property type="term" value="F:microtubule binding"/>
    <property type="evidence" value="ECO:0007669"/>
    <property type="project" value="InterPro"/>
</dbReference>
<dbReference type="Gene3D" id="3.40.850.10">
    <property type="entry name" value="Kinesin motor domain"/>
    <property type="match status" value="1"/>
</dbReference>
<reference evidence="5 6" key="1">
    <citation type="submission" date="2021-02" db="EMBL/GenBank/DDBJ databases">
        <title>Porcisia hertigi Genome sequencing and assembly.</title>
        <authorList>
            <person name="Almutairi H."/>
            <person name="Gatherer D."/>
        </authorList>
    </citation>
    <scope>NUCLEOTIDE SEQUENCE [LARGE SCALE GENOMIC DNA]</scope>
    <source>
        <strain evidence="5 6">C119</strain>
    </source>
</reference>
<evidence type="ECO:0000256" key="3">
    <source>
        <dbReference type="SAM" id="MobiDB-lite"/>
    </source>
</evidence>
<dbReference type="GO" id="GO:0007052">
    <property type="term" value="P:mitotic spindle organization"/>
    <property type="evidence" value="ECO:0007669"/>
    <property type="project" value="TreeGrafter"/>
</dbReference>
<dbReference type="PANTHER" id="PTHR47969:SF29">
    <property type="entry name" value="KINESIN-LIKE PROTEIN"/>
    <property type="match status" value="1"/>
</dbReference>
<sequence length="1425" mass="157690">MATECSSMLVAVRVRPFTGKEDAACCTIVVPDNTTISVFDIPSLIPSSTACGPAAGGVPGCANSNDSGVSNASVTPGLVCNTSCLTGAGKGMGFNTAGNIDSLQHSYSFDKIFWSVSPAVLPFPPLSMLDAVVGDDIGVGSESRRKTIVSSAARPTKAQHNLLSQYAAVAKHLPCFAPAPTYDDQQRVYDFIGPRMCEAAMSGFNTCLLAYGQTGSGKSYSIIGPTDAFSVVSSAAVLSSGKLSHSIPARQRGNLTSVVTVEQGIMPRLCSDLFRLMREEREMDEGVTHSVELSLLEIYCEKVRDLLTVSSLGTPSSNSSTVGAPASVGGSLRIRQHPSQGPYVEGLSHVKVRDADGVLKYLISGLRDRATAGTSMNEHSSRSHAILQLHITKVMADTDEHTSNVVTRTRTCKVNMVDLAGSERVSQSGVSGDRFEEAKNINLSLSTLGRVIQQLSEKQAGKNVIPAYRDSVLTWLLSDSLGGNSKTIMLATVSPSAYCYQQTLNTLRFAGVAKKVVNIATVNEDCHFQQLIAELRRQIVGLTLELESGKAAEVHLEKINSLRQEREALLAENDALKVKVISAADTTVLRSLRKRVKDLEAENAQLRGKAQTLQERMLTSTGTLRDELAQQRAEVMKLHEALSGREAEVTDWANRYRALVITTTTPSTKTLSAGSGVQPVASTADVKAEQKRLQEELKQAKTKLQKVTQDLSAAEHARQEAVDAAKTISMELDEYRARYEESKRQLDLMHERMQSTMSLLETAQCELSAIKSHSTSELAKTRAVEDALEATSAASAIAAAHLEQVRSDYLEEKQRNVQLLLRLAQVEQERSALKRSLVQRDSDIGELEQLLLEETETSERYYLRMRYFRYVQEIQCQCMVQLLHLRDMADSRRGSQGMPGSASIPTGNASNFSSTPRIDNDTGCQNTFTVAARPLYHDPSTTSSHTAGAAHEASFSARLLHMQLVYECQCDESRMRATVEQEYTDDIARLLSQKLRLCQITTAGVSAKLAEVEDAHKSLHELLQYYMQRAKAQEEEYAEEVAQHQRDSNVLHVAEVDRMRLERKVSALEDVNIELETGRNSLITKVAQLQDQLSMWQGRCTEAEKIAIEVQNLLFPGTPASALSSPAATGTVEGDIARRDTSLRRRTYPALTSKVQEAQDAMEAKPTLENQRGEYRVELGVLRVQVGQMELEKQAVPQQATRNDRTQQQAETCLRQANAQLMQEISTITRDYESRIRQQQTMMNTLRHALDEETAMADLCRQSVQRAEAARKAQEEELIAAREAAEELLRQREAMSSKYLEVQTELDELQTHYHHLERRLLELREREPELCVLLEKGLGEDPTDWLEKVHHEKMRLVKQRFEARRLNSELLEHVQDRKTRLRNVQQQLAAACIGGRSPEEIHKSNPRDPHTSANADVDKDVEELG</sequence>
<feature type="region of interest" description="Disordered" evidence="3">
    <location>
        <begin position="891"/>
        <end position="919"/>
    </location>
</feature>
<dbReference type="Pfam" id="PF00225">
    <property type="entry name" value="Kinesin"/>
    <property type="match status" value="1"/>
</dbReference>
<dbReference type="InterPro" id="IPR036961">
    <property type="entry name" value="Kinesin_motor_dom_sf"/>
</dbReference>
<evidence type="ECO:0000256" key="2">
    <source>
        <dbReference type="SAM" id="Coils"/>
    </source>
</evidence>
<evidence type="ECO:0000259" key="4">
    <source>
        <dbReference type="PROSITE" id="PS50067"/>
    </source>
</evidence>
<feature type="coiled-coil region" evidence="2">
    <location>
        <begin position="683"/>
        <end position="752"/>
    </location>
</feature>
<name>A0A836I8S1_9TRYP</name>
<dbReference type="InterPro" id="IPR027640">
    <property type="entry name" value="Kinesin-like_fam"/>
</dbReference>
<keyword evidence="1" id="KW-0547">Nucleotide-binding</keyword>
<dbReference type="InterPro" id="IPR027417">
    <property type="entry name" value="P-loop_NTPase"/>
</dbReference>
<dbReference type="RefSeq" id="XP_067757230.1">
    <property type="nucleotide sequence ID" value="XM_067900401.1"/>
</dbReference>
<evidence type="ECO:0000313" key="5">
    <source>
        <dbReference type="EMBL" id="KAG5504969.1"/>
    </source>
</evidence>
<dbReference type="SUPFAM" id="SSF52540">
    <property type="entry name" value="P-loop containing nucleoside triphosphate hydrolases"/>
    <property type="match status" value="1"/>
</dbReference>
<evidence type="ECO:0000256" key="1">
    <source>
        <dbReference type="PROSITE-ProRule" id="PRU00283"/>
    </source>
</evidence>
<feature type="compositionally biased region" description="Basic and acidic residues" evidence="3">
    <location>
        <begin position="1397"/>
        <end position="1410"/>
    </location>
</feature>
<dbReference type="Proteomes" id="UP000674318">
    <property type="component" value="Unassembled WGS sequence"/>
</dbReference>
<keyword evidence="2" id="KW-0175">Coiled coil</keyword>
<evidence type="ECO:0000313" key="6">
    <source>
        <dbReference type="Proteomes" id="UP000674318"/>
    </source>
</evidence>
<feature type="coiled-coil region" evidence="2">
    <location>
        <begin position="1027"/>
        <end position="1071"/>
    </location>
</feature>
<dbReference type="GeneID" id="94290478"/>
<accession>A0A836I8S1</accession>
<dbReference type="PROSITE" id="PS50067">
    <property type="entry name" value="KINESIN_MOTOR_2"/>
    <property type="match status" value="1"/>
</dbReference>
<feature type="compositionally biased region" description="Polar residues" evidence="3">
    <location>
        <begin position="903"/>
        <end position="919"/>
    </location>
</feature>
<comment type="similarity">
    <text evidence="1">Belongs to the TRAFAC class myosin-kinesin ATPase superfamily. Kinesin family.</text>
</comment>
<comment type="caution">
    <text evidence="5">The sequence shown here is derived from an EMBL/GenBank/DDBJ whole genome shotgun (WGS) entry which is preliminary data.</text>
</comment>
<dbReference type="OrthoDB" id="272935at2759"/>
<dbReference type="EMBL" id="JAFJZO010000022">
    <property type="protein sequence ID" value="KAG5504969.1"/>
    <property type="molecule type" value="Genomic_DNA"/>
</dbReference>
<gene>
    <name evidence="5" type="ORF">JKF63_04416</name>
</gene>
<dbReference type="PRINTS" id="PR00380">
    <property type="entry name" value="KINESINHEAVY"/>
</dbReference>
<keyword evidence="6" id="KW-1185">Reference proteome</keyword>
<dbReference type="GO" id="GO:0003777">
    <property type="term" value="F:microtubule motor activity"/>
    <property type="evidence" value="ECO:0007669"/>
    <property type="project" value="InterPro"/>
</dbReference>
<dbReference type="KEGG" id="phet:94290478"/>
<feature type="binding site" evidence="1">
    <location>
        <begin position="212"/>
        <end position="219"/>
    </location>
    <ligand>
        <name>ATP</name>
        <dbReference type="ChEBI" id="CHEBI:30616"/>
    </ligand>
</feature>
<dbReference type="SMART" id="SM00129">
    <property type="entry name" value="KISc"/>
    <property type="match status" value="1"/>
</dbReference>
<feature type="coiled-coil region" evidence="2">
    <location>
        <begin position="809"/>
        <end position="836"/>
    </location>
</feature>
<dbReference type="GO" id="GO:0007018">
    <property type="term" value="P:microtubule-based movement"/>
    <property type="evidence" value="ECO:0007669"/>
    <property type="project" value="InterPro"/>
</dbReference>
<keyword evidence="1" id="KW-0505">Motor protein</keyword>
<keyword evidence="1" id="KW-0067">ATP-binding</keyword>
<organism evidence="5 6">
    <name type="scientific">Porcisia hertigi</name>
    <dbReference type="NCBI Taxonomy" id="2761500"/>
    <lineage>
        <taxon>Eukaryota</taxon>
        <taxon>Discoba</taxon>
        <taxon>Euglenozoa</taxon>
        <taxon>Kinetoplastea</taxon>
        <taxon>Metakinetoplastina</taxon>
        <taxon>Trypanosomatida</taxon>
        <taxon>Trypanosomatidae</taxon>
        <taxon>Leishmaniinae</taxon>
        <taxon>Porcisia</taxon>
    </lineage>
</organism>
<feature type="domain" description="Kinesin motor" evidence="4">
    <location>
        <begin position="7"/>
        <end position="516"/>
    </location>
</feature>
<dbReference type="PANTHER" id="PTHR47969">
    <property type="entry name" value="CHROMOSOME-ASSOCIATED KINESIN KIF4A-RELATED"/>
    <property type="match status" value="1"/>
</dbReference>
<dbReference type="GO" id="GO:0051231">
    <property type="term" value="P:spindle elongation"/>
    <property type="evidence" value="ECO:0007669"/>
    <property type="project" value="TreeGrafter"/>
</dbReference>
<feature type="coiled-coil region" evidence="2">
    <location>
        <begin position="1257"/>
        <end position="1326"/>
    </location>
</feature>
<dbReference type="InterPro" id="IPR001752">
    <property type="entry name" value="Kinesin_motor_dom"/>
</dbReference>
<feature type="region of interest" description="Disordered" evidence="3">
    <location>
        <begin position="1393"/>
        <end position="1425"/>
    </location>
</feature>
<dbReference type="GO" id="GO:0005524">
    <property type="term" value="F:ATP binding"/>
    <property type="evidence" value="ECO:0007669"/>
    <property type="project" value="UniProtKB-UniRule"/>
</dbReference>
<protein>
    <recommendedName>
        <fullName evidence="4">Kinesin motor domain-containing protein</fullName>
    </recommendedName>
</protein>
<dbReference type="GO" id="GO:0005875">
    <property type="term" value="C:microtubule associated complex"/>
    <property type="evidence" value="ECO:0007669"/>
    <property type="project" value="TreeGrafter"/>
</dbReference>